<organism evidence="2">
    <name type="scientific">uncultured Thermomicrobiales bacterium</name>
    <dbReference type="NCBI Taxonomy" id="1645740"/>
    <lineage>
        <taxon>Bacteria</taxon>
        <taxon>Pseudomonadati</taxon>
        <taxon>Thermomicrobiota</taxon>
        <taxon>Thermomicrobia</taxon>
        <taxon>Thermomicrobiales</taxon>
        <taxon>environmental samples</taxon>
    </lineage>
</organism>
<proteinExistence type="predicted"/>
<dbReference type="SUPFAM" id="SSF101898">
    <property type="entry name" value="NHL repeat"/>
    <property type="match status" value="1"/>
</dbReference>
<evidence type="ECO:0000256" key="1">
    <source>
        <dbReference type="SAM" id="MobiDB-lite"/>
    </source>
</evidence>
<dbReference type="EMBL" id="CADCWJ010000370">
    <property type="protein sequence ID" value="CAA9562133.1"/>
    <property type="molecule type" value="Genomic_DNA"/>
</dbReference>
<gene>
    <name evidence="2" type="ORF">AVDCRST_MAG87-1663</name>
</gene>
<dbReference type="AlphaFoldDB" id="A0A6J4UWT5"/>
<name>A0A6J4UWT5_9BACT</name>
<protein>
    <submittedName>
        <fullName evidence="2">Uncharacterized protein</fullName>
    </submittedName>
</protein>
<sequence length="269" mass="28994">MPRCNVHDPFVPFGSIPSGHRSPNDRSGEPSRRPDRKPIGVVTDRAGFPQTYGPFATTVAVRDGLPRIACVLLDGVDRHAAFARSHSALAATGATDVHPVFVSPTPRPRPPGRHPDRAHPVLLTSARCVLGDCTRPGVMRSPFLPRVRRDDASAPVKSYFNDVRFAHGHAFISDSGLGAIVVVDLDTGKVRRLLDGHASTLVEPGIEPMIGGRPWKFPNGKTPQVHVGGFVIDHQGEQVYYKPLVGRTLYRVPIAALLDESLAAAVLGD</sequence>
<accession>A0A6J4UWT5</accession>
<dbReference type="InterPro" id="IPR011042">
    <property type="entry name" value="6-blade_b-propeller_TolB-like"/>
</dbReference>
<feature type="region of interest" description="Disordered" evidence="1">
    <location>
        <begin position="1"/>
        <end position="41"/>
    </location>
</feature>
<evidence type="ECO:0000313" key="2">
    <source>
        <dbReference type="EMBL" id="CAA9562133.1"/>
    </source>
</evidence>
<feature type="compositionally biased region" description="Basic and acidic residues" evidence="1">
    <location>
        <begin position="22"/>
        <end position="38"/>
    </location>
</feature>
<dbReference type="Gene3D" id="2.120.10.30">
    <property type="entry name" value="TolB, C-terminal domain"/>
    <property type="match status" value="1"/>
</dbReference>
<reference evidence="2" key="1">
    <citation type="submission" date="2020-02" db="EMBL/GenBank/DDBJ databases">
        <authorList>
            <person name="Meier V. D."/>
        </authorList>
    </citation>
    <scope>NUCLEOTIDE SEQUENCE</scope>
    <source>
        <strain evidence="2">AVDCRST_MAG87</strain>
    </source>
</reference>